<protein>
    <submittedName>
        <fullName evidence="1">2826_t:CDS:1</fullName>
    </submittedName>
</protein>
<gene>
    <name evidence="1" type="ORF">FWILDA_LOCUS14267</name>
</gene>
<comment type="caution">
    <text evidence="1">The sequence shown here is derived from an EMBL/GenBank/DDBJ whole genome shotgun (WGS) entry which is preliminary data.</text>
</comment>
<feature type="non-terminal residue" evidence="1">
    <location>
        <position position="1"/>
    </location>
</feature>
<reference evidence="1" key="1">
    <citation type="submission" date="2022-08" db="EMBL/GenBank/DDBJ databases">
        <authorList>
            <person name="Kallberg Y."/>
            <person name="Tangrot J."/>
            <person name="Rosling A."/>
        </authorList>
    </citation>
    <scope>NUCLEOTIDE SEQUENCE</scope>
    <source>
        <strain evidence="1">Wild A</strain>
    </source>
</reference>
<organism evidence="1 2">
    <name type="scientific">Funneliformis geosporum</name>
    <dbReference type="NCBI Taxonomy" id="1117311"/>
    <lineage>
        <taxon>Eukaryota</taxon>
        <taxon>Fungi</taxon>
        <taxon>Fungi incertae sedis</taxon>
        <taxon>Mucoromycota</taxon>
        <taxon>Glomeromycotina</taxon>
        <taxon>Glomeromycetes</taxon>
        <taxon>Glomerales</taxon>
        <taxon>Glomeraceae</taxon>
        <taxon>Funneliformis</taxon>
    </lineage>
</organism>
<dbReference type="EMBL" id="CAMKVN010006070">
    <property type="protein sequence ID" value="CAI2189815.1"/>
    <property type="molecule type" value="Genomic_DNA"/>
</dbReference>
<name>A0A9W4T2W1_9GLOM</name>
<dbReference type="AlphaFoldDB" id="A0A9W4T2W1"/>
<evidence type="ECO:0000313" key="1">
    <source>
        <dbReference type="EMBL" id="CAI2189815.1"/>
    </source>
</evidence>
<accession>A0A9W4T2W1</accession>
<proteinExistence type="predicted"/>
<dbReference type="Proteomes" id="UP001153678">
    <property type="component" value="Unassembled WGS sequence"/>
</dbReference>
<evidence type="ECO:0000313" key="2">
    <source>
        <dbReference type="Proteomes" id="UP001153678"/>
    </source>
</evidence>
<keyword evidence="2" id="KW-1185">Reference proteome</keyword>
<sequence length="50" mass="5861">TCNISKEFLTDDTQNIPKISRYHHITDKQYNEILNKNNALAKKNLARNMV</sequence>